<dbReference type="PANTHER" id="PTHR23527:SF1">
    <property type="entry name" value="BLL3282 PROTEIN"/>
    <property type="match status" value="1"/>
</dbReference>
<evidence type="ECO:0000256" key="1">
    <source>
        <dbReference type="ARBA" id="ARBA00004651"/>
    </source>
</evidence>
<dbReference type="PROSITE" id="PS00216">
    <property type="entry name" value="SUGAR_TRANSPORT_1"/>
    <property type="match status" value="1"/>
</dbReference>
<dbReference type="PROSITE" id="PS50850">
    <property type="entry name" value="MFS"/>
    <property type="match status" value="1"/>
</dbReference>
<feature type="transmembrane region" description="Helical" evidence="6">
    <location>
        <begin position="103"/>
        <end position="123"/>
    </location>
</feature>
<feature type="transmembrane region" description="Helical" evidence="6">
    <location>
        <begin position="362"/>
        <end position="380"/>
    </location>
</feature>
<dbReference type="SUPFAM" id="SSF103473">
    <property type="entry name" value="MFS general substrate transporter"/>
    <property type="match status" value="1"/>
</dbReference>
<dbReference type="InterPro" id="IPR036259">
    <property type="entry name" value="MFS_trans_sf"/>
</dbReference>
<feature type="transmembrane region" description="Helical" evidence="6">
    <location>
        <begin position="12"/>
        <end position="36"/>
    </location>
</feature>
<evidence type="ECO:0000256" key="3">
    <source>
        <dbReference type="ARBA" id="ARBA00022989"/>
    </source>
</evidence>
<dbReference type="Proteomes" id="UP000754710">
    <property type="component" value="Unassembled WGS sequence"/>
</dbReference>
<dbReference type="InterPro" id="IPR011701">
    <property type="entry name" value="MFS"/>
</dbReference>
<evidence type="ECO:0000256" key="4">
    <source>
        <dbReference type="ARBA" id="ARBA00023136"/>
    </source>
</evidence>
<evidence type="ECO:0000256" key="5">
    <source>
        <dbReference type="SAM" id="MobiDB-lite"/>
    </source>
</evidence>
<feature type="transmembrane region" description="Helical" evidence="6">
    <location>
        <begin position="273"/>
        <end position="292"/>
    </location>
</feature>
<accession>A0ABS7RKG7</accession>
<feature type="transmembrane region" description="Helical" evidence="6">
    <location>
        <begin position="298"/>
        <end position="321"/>
    </location>
</feature>
<evidence type="ECO:0000313" key="8">
    <source>
        <dbReference type="EMBL" id="MBY9075543.1"/>
    </source>
</evidence>
<feature type="transmembrane region" description="Helical" evidence="6">
    <location>
        <begin position="48"/>
        <end position="67"/>
    </location>
</feature>
<sequence length="421" mass="42224">MLSRRVPPVTRMLLGASAMTTLGTLPVFLLSSQSVFVRSELGFDETRFGVAVSAFFAAAATTALLGGGLADRLGRRTSTVVAGLVAAAGGLGVALVAHSFPVLVALMVVLGVANAACQVTSNLTMARAVPPHRRGLGFGVKQSAIPLSIMVAGLAVPTVGVLVGWRGTFVFTGVAGLLAALSGLRLPRGGPDRAPAAAERDAPSMAALVTAAVAITVASAAANSLGAFLASWGFRVGLSPSQAGVLMATGSALNIVVRVVAGHLADRRHGRNLPVVAVQMLVGAVAVAVLSVPSPYAVVPAGLVAFAVGWSWPGLLLYAVVRVGRDAPGVATGMVQAGAFVGGAAGPALFGALVGATGYETAWRAAALLFLVAALLVLLARRMFIADLVARPPVQPFGYGGGRGSPARTTSRGVTSRDSAS</sequence>
<dbReference type="EMBL" id="JAIEZQ010000002">
    <property type="protein sequence ID" value="MBY9075543.1"/>
    <property type="molecule type" value="Genomic_DNA"/>
</dbReference>
<feature type="compositionally biased region" description="Polar residues" evidence="5">
    <location>
        <begin position="407"/>
        <end position="421"/>
    </location>
</feature>
<evidence type="ECO:0000313" key="9">
    <source>
        <dbReference type="Proteomes" id="UP000754710"/>
    </source>
</evidence>
<keyword evidence="4 6" id="KW-0472">Membrane</keyword>
<name>A0ABS7RKG7_9ACTN</name>
<dbReference type="Pfam" id="PF07690">
    <property type="entry name" value="MFS_1"/>
    <property type="match status" value="1"/>
</dbReference>
<gene>
    <name evidence="8" type="ORF">K1X13_11990</name>
</gene>
<dbReference type="PANTHER" id="PTHR23527">
    <property type="entry name" value="BLL3282 PROTEIN"/>
    <property type="match status" value="1"/>
</dbReference>
<dbReference type="Gene3D" id="1.20.1250.20">
    <property type="entry name" value="MFS general substrate transporter like domains"/>
    <property type="match status" value="2"/>
</dbReference>
<evidence type="ECO:0000256" key="6">
    <source>
        <dbReference type="SAM" id="Phobius"/>
    </source>
</evidence>
<feature type="transmembrane region" description="Helical" evidence="6">
    <location>
        <begin position="207"/>
        <end position="230"/>
    </location>
</feature>
<feature type="transmembrane region" description="Helical" evidence="6">
    <location>
        <begin position="144"/>
        <end position="163"/>
    </location>
</feature>
<feature type="transmembrane region" description="Helical" evidence="6">
    <location>
        <begin position="79"/>
        <end position="97"/>
    </location>
</feature>
<proteinExistence type="predicted"/>
<dbReference type="InterPro" id="IPR020846">
    <property type="entry name" value="MFS_dom"/>
</dbReference>
<dbReference type="InterPro" id="IPR005829">
    <property type="entry name" value="Sugar_transporter_CS"/>
</dbReference>
<dbReference type="InterPro" id="IPR052952">
    <property type="entry name" value="MFS-Transporter"/>
</dbReference>
<feature type="region of interest" description="Disordered" evidence="5">
    <location>
        <begin position="400"/>
        <end position="421"/>
    </location>
</feature>
<keyword evidence="3 6" id="KW-1133">Transmembrane helix</keyword>
<reference evidence="8 9" key="1">
    <citation type="submission" date="2021-08" db="EMBL/GenBank/DDBJ databases">
        <title>Nocardioides bacterium WL0053 sp. nov., isolated from the sediment.</title>
        <authorList>
            <person name="Wang L."/>
            <person name="Zhang D."/>
            <person name="Zhang A."/>
        </authorList>
    </citation>
    <scope>NUCLEOTIDE SEQUENCE [LARGE SCALE GENOMIC DNA]</scope>
    <source>
        <strain evidence="8 9">WL0053</strain>
    </source>
</reference>
<feature type="transmembrane region" description="Helical" evidence="6">
    <location>
        <begin position="333"/>
        <end position="356"/>
    </location>
</feature>
<keyword evidence="2 6" id="KW-0812">Transmembrane</keyword>
<comment type="caution">
    <text evidence="8">The sequence shown here is derived from an EMBL/GenBank/DDBJ whole genome shotgun (WGS) entry which is preliminary data.</text>
</comment>
<feature type="transmembrane region" description="Helical" evidence="6">
    <location>
        <begin position="242"/>
        <end position="261"/>
    </location>
</feature>
<feature type="transmembrane region" description="Helical" evidence="6">
    <location>
        <begin position="169"/>
        <end position="186"/>
    </location>
</feature>
<organism evidence="8 9">
    <name type="scientific">Nocardioides jiangsuensis</name>
    <dbReference type="NCBI Taxonomy" id="2866161"/>
    <lineage>
        <taxon>Bacteria</taxon>
        <taxon>Bacillati</taxon>
        <taxon>Actinomycetota</taxon>
        <taxon>Actinomycetes</taxon>
        <taxon>Propionibacteriales</taxon>
        <taxon>Nocardioidaceae</taxon>
        <taxon>Nocardioides</taxon>
    </lineage>
</organism>
<feature type="domain" description="Major facilitator superfamily (MFS) profile" evidence="7">
    <location>
        <begin position="12"/>
        <end position="385"/>
    </location>
</feature>
<evidence type="ECO:0000256" key="2">
    <source>
        <dbReference type="ARBA" id="ARBA00022692"/>
    </source>
</evidence>
<protein>
    <submittedName>
        <fullName evidence="8">MFS transporter</fullName>
    </submittedName>
</protein>
<comment type="subcellular location">
    <subcellularLocation>
        <location evidence="1">Cell membrane</location>
        <topology evidence="1">Multi-pass membrane protein</topology>
    </subcellularLocation>
</comment>
<dbReference type="RefSeq" id="WP_221025277.1">
    <property type="nucleotide sequence ID" value="NZ_JAIEZQ010000002.1"/>
</dbReference>
<keyword evidence="9" id="KW-1185">Reference proteome</keyword>
<evidence type="ECO:0000259" key="7">
    <source>
        <dbReference type="PROSITE" id="PS50850"/>
    </source>
</evidence>